<proteinExistence type="predicted"/>
<evidence type="ECO:0000313" key="2">
    <source>
        <dbReference type="Proteomes" id="UP000266861"/>
    </source>
</evidence>
<keyword evidence="2" id="KW-1185">Reference proteome</keyword>
<dbReference type="EMBL" id="PQFF01000198">
    <property type="protein sequence ID" value="RHZ75464.1"/>
    <property type="molecule type" value="Genomic_DNA"/>
</dbReference>
<dbReference type="Proteomes" id="UP000266861">
    <property type="component" value="Unassembled WGS sequence"/>
</dbReference>
<organism evidence="1 2">
    <name type="scientific">Diversispora epigaea</name>
    <dbReference type="NCBI Taxonomy" id="1348612"/>
    <lineage>
        <taxon>Eukaryota</taxon>
        <taxon>Fungi</taxon>
        <taxon>Fungi incertae sedis</taxon>
        <taxon>Mucoromycota</taxon>
        <taxon>Glomeromycotina</taxon>
        <taxon>Glomeromycetes</taxon>
        <taxon>Diversisporales</taxon>
        <taxon>Diversisporaceae</taxon>
        <taxon>Diversispora</taxon>
    </lineage>
</organism>
<reference evidence="1 2" key="1">
    <citation type="submission" date="2018-08" db="EMBL/GenBank/DDBJ databases">
        <title>Genome and evolution of the arbuscular mycorrhizal fungus Diversispora epigaea (formerly Glomus versiforme) and its bacterial endosymbionts.</title>
        <authorList>
            <person name="Sun X."/>
            <person name="Fei Z."/>
            <person name="Harrison M."/>
        </authorList>
    </citation>
    <scope>NUCLEOTIDE SEQUENCE [LARGE SCALE GENOMIC DNA]</scope>
    <source>
        <strain evidence="1 2">IT104</strain>
    </source>
</reference>
<gene>
    <name evidence="1" type="ORF">Glove_213g83</name>
</gene>
<name>A0A397IQT3_9GLOM</name>
<sequence length="82" mass="9682">MSKRWQPLVKLITTGIIISDLHFGPFLKDWWYIRMTLQKNVIRAKQYYPFQVGIGMKTQRVLRLGNDKGLVYNIEILEVDKG</sequence>
<evidence type="ECO:0000313" key="1">
    <source>
        <dbReference type="EMBL" id="RHZ75464.1"/>
    </source>
</evidence>
<comment type="caution">
    <text evidence="1">The sequence shown here is derived from an EMBL/GenBank/DDBJ whole genome shotgun (WGS) entry which is preliminary data.</text>
</comment>
<protein>
    <submittedName>
        <fullName evidence="1">Uncharacterized protein</fullName>
    </submittedName>
</protein>
<dbReference type="AlphaFoldDB" id="A0A397IQT3"/>
<dbReference type="OrthoDB" id="2409573at2759"/>
<accession>A0A397IQT3</accession>